<dbReference type="GO" id="GO:0016985">
    <property type="term" value="F:mannan endo-1,4-beta-mannosidase activity"/>
    <property type="evidence" value="ECO:0007669"/>
    <property type="project" value="InterPro"/>
</dbReference>
<dbReference type="GO" id="GO:0006080">
    <property type="term" value="P:substituted mannan metabolic process"/>
    <property type="evidence" value="ECO:0007669"/>
    <property type="project" value="InterPro"/>
</dbReference>
<evidence type="ECO:0000259" key="5">
    <source>
        <dbReference type="PROSITE" id="PS51764"/>
    </source>
</evidence>
<evidence type="ECO:0000256" key="3">
    <source>
        <dbReference type="ARBA" id="ARBA00023295"/>
    </source>
</evidence>
<dbReference type="PANTHER" id="PTHR40079:SF4">
    <property type="entry name" value="GH26 DOMAIN-CONTAINING PROTEIN-RELATED"/>
    <property type="match status" value="1"/>
</dbReference>
<dbReference type="InterPro" id="IPR017853">
    <property type="entry name" value="GH"/>
</dbReference>
<keyword evidence="2" id="KW-0378">Hydrolase</keyword>
<protein>
    <recommendedName>
        <fullName evidence="5">GH26 domain-containing protein</fullName>
    </recommendedName>
</protein>
<comment type="caution">
    <text evidence="4">Lacks conserved residue(s) required for the propagation of feature annotation.</text>
</comment>
<dbReference type="KEGG" id="cchl:FPL14_20115"/>
<evidence type="ECO:0000256" key="2">
    <source>
        <dbReference type="ARBA" id="ARBA00022801"/>
    </source>
</evidence>
<sequence>MAGRPPVNGNASGQAKQLLSYLNTLSSSPNTGMLTGQHNWLGDPTGNITNLVLPISGGKYPAISSFELGAIGGQSDAIVNSQRQETVDAAIAYRQAGGIPAFCWHQQFPLTANTWANVWNDTNKNGYKTQAEFNQCVTPGTAQYNWLLAEYDKVAVHLKVLRDAGIPVLFRPYHEMNGYWFWWGKKNNYKLLWELIYDRFVVYHGLNNLLFVWNTHCPRAVDPYIADFRLYYPGTVTGGARATGRLTSLPMIYTRTSFCRAITTIFGLSPEEDRSDCPK</sequence>
<dbReference type="PROSITE" id="PS51764">
    <property type="entry name" value="GH26"/>
    <property type="match status" value="1"/>
</dbReference>
<dbReference type="AlphaFoldDB" id="A0A7G5C1Z4"/>
<dbReference type="EMBL" id="CP041969">
    <property type="protein sequence ID" value="QMV43228.1"/>
    <property type="molecule type" value="Genomic_DNA"/>
</dbReference>
<gene>
    <name evidence="6" type="ORF">FPL14_20115</name>
</gene>
<feature type="domain" description="GH26" evidence="5">
    <location>
        <begin position="13"/>
        <end position="279"/>
    </location>
</feature>
<evidence type="ECO:0000313" key="6">
    <source>
        <dbReference type="EMBL" id="QMV43228.1"/>
    </source>
</evidence>
<dbReference type="RefSeq" id="WP_182299460.1">
    <property type="nucleotide sequence ID" value="NZ_CP041969.1"/>
</dbReference>
<dbReference type="InterPro" id="IPR022790">
    <property type="entry name" value="GH26_dom"/>
</dbReference>
<dbReference type="Pfam" id="PF02156">
    <property type="entry name" value="Glyco_hydro_26"/>
    <property type="match status" value="1"/>
</dbReference>
<comment type="similarity">
    <text evidence="1 4">Belongs to the glycosyl hydrolase 26 family.</text>
</comment>
<evidence type="ECO:0000313" key="7">
    <source>
        <dbReference type="Proteomes" id="UP000515679"/>
    </source>
</evidence>
<keyword evidence="3" id="KW-0326">Glycosidase</keyword>
<dbReference type="PRINTS" id="PR00739">
    <property type="entry name" value="GLHYDRLASE26"/>
</dbReference>
<organism evidence="6 7">
    <name type="scientific">Cohnella cholangitidis</name>
    <dbReference type="NCBI Taxonomy" id="2598458"/>
    <lineage>
        <taxon>Bacteria</taxon>
        <taxon>Bacillati</taxon>
        <taxon>Bacillota</taxon>
        <taxon>Bacilli</taxon>
        <taxon>Bacillales</taxon>
        <taxon>Paenibacillaceae</taxon>
        <taxon>Cohnella</taxon>
    </lineage>
</organism>
<dbReference type="SUPFAM" id="SSF51445">
    <property type="entry name" value="(Trans)glycosidases"/>
    <property type="match status" value="1"/>
</dbReference>
<proteinExistence type="inferred from homology"/>
<dbReference type="InterPro" id="IPR000805">
    <property type="entry name" value="Glyco_hydro_26"/>
</dbReference>
<dbReference type="Proteomes" id="UP000515679">
    <property type="component" value="Chromosome"/>
</dbReference>
<dbReference type="Gene3D" id="3.20.20.80">
    <property type="entry name" value="Glycosidases"/>
    <property type="match status" value="1"/>
</dbReference>
<dbReference type="PANTHER" id="PTHR40079">
    <property type="entry name" value="MANNAN ENDO-1,4-BETA-MANNOSIDASE E-RELATED"/>
    <property type="match status" value="1"/>
</dbReference>
<evidence type="ECO:0000256" key="4">
    <source>
        <dbReference type="PROSITE-ProRule" id="PRU01100"/>
    </source>
</evidence>
<reference evidence="6 7" key="1">
    <citation type="submission" date="2019-07" db="EMBL/GenBank/DDBJ databases">
        <authorList>
            <person name="Kim J.K."/>
            <person name="Cheong H.-M."/>
            <person name="Choi Y."/>
            <person name="Hwang K.J."/>
            <person name="Lee S."/>
            <person name="Choi C."/>
        </authorList>
    </citation>
    <scope>NUCLEOTIDE SEQUENCE [LARGE SCALE GENOMIC DNA]</scope>
    <source>
        <strain evidence="6 7">KS 22</strain>
    </source>
</reference>
<accession>A0A7G5C1Z4</accession>
<name>A0A7G5C1Z4_9BACL</name>
<keyword evidence="7" id="KW-1185">Reference proteome</keyword>
<evidence type="ECO:0000256" key="1">
    <source>
        <dbReference type="ARBA" id="ARBA00007754"/>
    </source>
</evidence>